<accession>A0A2X2J4X0</accession>
<dbReference type="Proteomes" id="UP000251241">
    <property type="component" value="Unassembled WGS sequence"/>
</dbReference>
<name>A0A2X2J4X0_SPHMU</name>
<sequence length="78" mass="8978">MYVDRNMVEDPYFRLTAEGNRGVYVPASSINTTNGAANWTNSRKTKQIGRVLEMNMKEKTILIRLCWTELIVIIKTGR</sequence>
<evidence type="ECO:0000313" key="1">
    <source>
        <dbReference type="EMBL" id="SPZ87361.1"/>
    </source>
</evidence>
<proteinExistence type="predicted"/>
<dbReference type="AlphaFoldDB" id="A0A2X2J4X0"/>
<organism evidence="1 2">
    <name type="scientific">Sphingobacterium multivorum</name>
    <dbReference type="NCBI Taxonomy" id="28454"/>
    <lineage>
        <taxon>Bacteria</taxon>
        <taxon>Pseudomonadati</taxon>
        <taxon>Bacteroidota</taxon>
        <taxon>Sphingobacteriia</taxon>
        <taxon>Sphingobacteriales</taxon>
        <taxon>Sphingobacteriaceae</taxon>
        <taxon>Sphingobacterium</taxon>
    </lineage>
</organism>
<reference evidence="1 2" key="1">
    <citation type="submission" date="2018-06" db="EMBL/GenBank/DDBJ databases">
        <authorList>
            <consortium name="Pathogen Informatics"/>
            <person name="Doyle S."/>
        </authorList>
    </citation>
    <scope>NUCLEOTIDE SEQUENCE [LARGE SCALE GENOMIC DNA]</scope>
    <source>
        <strain evidence="1 2">NCTC11343</strain>
    </source>
</reference>
<dbReference type="RefSeq" id="WP_218565383.1">
    <property type="nucleotide sequence ID" value="NZ_UAUU01000009.1"/>
</dbReference>
<evidence type="ECO:0000313" key="2">
    <source>
        <dbReference type="Proteomes" id="UP000251241"/>
    </source>
</evidence>
<dbReference type="EMBL" id="UAUU01000009">
    <property type="protein sequence ID" value="SPZ87361.1"/>
    <property type="molecule type" value="Genomic_DNA"/>
</dbReference>
<gene>
    <name evidence="1" type="ORF">NCTC11343_02864</name>
</gene>
<protein>
    <submittedName>
        <fullName evidence="1">Uncharacterized protein</fullName>
    </submittedName>
</protein>